<dbReference type="GO" id="GO:0010468">
    <property type="term" value="P:regulation of gene expression"/>
    <property type="evidence" value="ECO:0007669"/>
    <property type="project" value="TreeGrafter"/>
</dbReference>
<dbReference type="InterPro" id="IPR036812">
    <property type="entry name" value="NAD(P)_OxRdtase_dom_sf"/>
</dbReference>
<feature type="domain" description="JmjC" evidence="3">
    <location>
        <begin position="108"/>
        <end position="262"/>
    </location>
</feature>
<dbReference type="InterPro" id="IPR018170">
    <property type="entry name" value="Aldo/ket_reductase_CS"/>
</dbReference>
<gene>
    <name evidence="4" type="ORF">A4U43_C02F17600</name>
</gene>
<dbReference type="PROSITE" id="PS51184">
    <property type="entry name" value="JMJC"/>
    <property type="match status" value="1"/>
</dbReference>
<dbReference type="GO" id="GO:0046872">
    <property type="term" value="F:metal ion binding"/>
    <property type="evidence" value="ECO:0007669"/>
    <property type="project" value="UniProtKB-KW"/>
</dbReference>
<dbReference type="Gene3D" id="3.20.20.100">
    <property type="entry name" value="NADP-dependent oxidoreductase domain"/>
    <property type="match status" value="1"/>
</dbReference>
<dbReference type="Pfam" id="PF00248">
    <property type="entry name" value="Aldo_ket_red"/>
    <property type="match status" value="1"/>
</dbReference>
<dbReference type="SUPFAM" id="SSF51197">
    <property type="entry name" value="Clavaminate synthase-like"/>
    <property type="match status" value="1"/>
</dbReference>
<dbReference type="GO" id="GO:0016491">
    <property type="term" value="F:oxidoreductase activity"/>
    <property type="evidence" value="ECO:0007669"/>
    <property type="project" value="InterPro"/>
</dbReference>
<dbReference type="PANTHER" id="PTHR10694">
    <property type="entry name" value="LYSINE-SPECIFIC DEMETHYLASE"/>
    <property type="match status" value="1"/>
</dbReference>
<dbReference type="PANTHER" id="PTHR10694:SF33">
    <property type="entry name" value="LYSINE-SPECIFIC DEMETHYLASE 5"/>
    <property type="match status" value="1"/>
</dbReference>
<dbReference type="Proteomes" id="UP000243459">
    <property type="component" value="Chromosome 2"/>
</dbReference>
<reference evidence="5" key="1">
    <citation type="journal article" date="2017" name="Nat. Commun.">
        <title>The asparagus genome sheds light on the origin and evolution of a young Y chromosome.</title>
        <authorList>
            <person name="Harkess A."/>
            <person name="Zhou J."/>
            <person name="Xu C."/>
            <person name="Bowers J.E."/>
            <person name="Van der Hulst R."/>
            <person name="Ayyampalayam S."/>
            <person name="Mercati F."/>
            <person name="Riccardi P."/>
            <person name="McKain M.R."/>
            <person name="Kakrana A."/>
            <person name="Tang H."/>
            <person name="Ray J."/>
            <person name="Groenendijk J."/>
            <person name="Arikit S."/>
            <person name="Mathioni S.M."/>
            <person name="Nakano M."/>
            <person name="Shan H."/>
            <person name="Telgmann-Rauber A."/>
            <person name="Kanno A."/>
            <person name="Yue Z."/>
            <person name="Chen H."/>
            <person name="Li W."/>
            <person name="Chen Y."/>
            <person name="Xu X."/>
            <person name="Zhang Y."/>
            <person name="Luo S."/>
            <person name="Chen H."/>
            <person name="Gao J."/>
            <person name="Mao Z."/>
            <person name="Pires J.C."/>
            <person name="Luo M."/>
            <person name="Kudrna D."/>
            <person name="Wing R.A."/>
            <person name="Meyers B.C."/>
            <person name="Yi K."/>
            <person name="Kong H."/>
            <person name="Lavrijsen P."/>
            <person name="Sunseri F."/>
            <person name="Falavigna A."/>
            <person name="Ye Y."/>
            <person name="Leebens-Mack J.H."/>
            <person name="Chen G."/>
        </authorList>
    </citation>
    <scope>NUCLEOTIDE SEQUENCE [LARGE SCALE GENOMIC DNA]</scope>
    <source>
        <strain evidence="5">cv. DH0086</strain>
    </source>
</reference>
<dbReference type="AlphaFoldDB" id="A0A5P1FJ85"/>
<proteinExistence type="predicted"/>
<dbReference type="Pfam" id="PF02373">
    <property type="entry name" value="JmjC"/>
    <property type="match status" value="1"/>
</dbReference>
<evidence type="ECO:0000313" key="4">
    <source>
        <dbReference type="EMBL" id="ONK78348.1"/>
    </source>
</evidence>
<name>A0A5P1FJ85_ASPOF</name>
<dbReference type="InterPro" id="IPR003347">
    <property type="entry name" value="JmjC_dom"/>
</dbReference>
<keyword evidence="1" id="KW-0479">Metal-binding</keyword>
<accession>A0A5P1FJ85</accession>
<evidence type="ECO:0000256" key="1">
    <source>
        <dbReference type="ARBA" id="ARBA00022723"/>
    </source>
</evidence>
<dbReference type="InterPro" id="IPR023210">
    <property type="entry name" value="NADP_OxRdtase_dom"/>
</dbReference>
<evidence type="ECO:0000256" key="2">
    <source>
        <dbReference type="ARBA" id="ARBA00023004"/>
    </source>
</evidence>
<evidence type="ECO:0000313" key="5">
    <source>
        <dbReference type="Proteomes" id="UP000243459"/>
    </source>
</evidence>
<dbReference type="SUPFAM" id="SSF51430">
    <property type="entry name" value="NAD(P)-linked oxidoreductase"/>
    <property type="match status" value="1"/>
</dbReference>
<keyword evidence="2" id="KW-0408">Iron</keyword>
<dbReference type="PROSITE" id="PS00062">
    <property type="entry name" value="ALDOKETO_REDUCTASE_2"/>
    <property type="match status" value="1"/>
</dbReference>
<organism evidence="4 5">
    <name type="scientific">Asparagus officinalis</name>
    <name type="common">Garden asparagus</name>
    <dbReference type="NCBI Taxonomy" id="4686"/>
    <lineage>
        <taxon>Eukaryota</taxon>
        <taxon>Viridiplantae</taxon>
        <taxon>Streptophyta</taxon>
        <taxon>Embryophyta</taxon>
        <taxon>Tracheophyta</taxon>
        <taxon>Spermatophyta</taxon>
        <taxon>Magnoliopsida</taxon>
        <taxon>Liliopsida</taxon>
        <taxon>Asparagales</taxon>
        <taxon>Asparagaceae</taxon>
        <taxon>Asparagoideae</taxon>
        <taxon>Asparagus</taxon>
    </lineage>
</organism>
<dbReference type="GO" id="GO:0141052">
    <property type="term" value="F:histone H3 demethylase activity"/>
    <property type="evidence" value="ECO:0007669"/>
    <property type="project" value="UniProtKB-ARBA"/>
</dbReference>
<dbReference type="Gene3D" id="2.60.120.650">
    <property type="entry name" value="Cupin"/>
    <property type="match status" value="1"/>
</dbReference>
<dbReference type="Gramene" id="ONK78348">
    <property type="protein sequence ID" value="ONK78348"/>
    <property type="gene ID" value="A4U43_C02F17600"/>
</dbReference>
<protein>
    <recommendedName>
        <fullName evidence="3">JmjC domain-containing protein</fullName>
    </recommendedName>
</protein>
<sequence>MRGNGVANGNCFVLSTGARIPAIGPIFVMFETNLEAMEDLVEMGLVRAIGVSNFNVQQIEELLQFVKIVSVVNQNASGICKIVSPISASVPAGVVLMKEKPGFKFTTKSLVRLSEYMIIGKFYEWDIDDKITCSMSGRLVALPLDDMHCNQYHNSRIYDYWAFLDCPTLLYGYWGQPSHINYQHCGASKTWYGVPGHAASDFEKVVKDHVYAHGILSTEGDNDAFSVLLGNTTMFPPNILLEHNVLVYKAVQKPGEFVITFP</sequence>
<keyword evidence="5" id="KW-1185">Reference proteome</keyword>
<dbReference type="EMBL" id="CM007382">
    <property type="protein sequence ID" value="ONK78348.1"/>
    <property type="molecule type" value="Genomic_DNA"/>
</dbReference>
<dbReference type="GO" id="GO:0005634">
    <property type="term" value="C:nucleus"/>
    <property type="evidence" value="ECO:0007669"/>
    <property type="project" value="TreeGrafter"/>
</dbReference>
<dbReference type="GO" id="GO:0000785">
    <property type="term" value="C:chromatin"/>
    <property type="evidence" value="ECO:0007669"/>
    <property type="project" value="TreeGrafter"/>
</dbReference>
<evidence type="ECO:0000259" key="3">
    <source>
        <dbReference type="PROSITE" id="PS51184"/>
    </source>
</evidence>